<evidence type="ECO:0000313" key="3">
    <source>
        <dbReference type="Proteomes" id="UP000185639"/>
    </source>
</evidence>
<dbReference type="STRING" id="484498.SAMN05421686_103110"/>
<dbReference type="EMBL" id="FTOH01000003">
    <property type="protein sequence ID" value="SIS65441.1"/>
    <property type="molecule type" value="Genomic_DNA"/>
</dbReference>
<feature type="compositionally biased region" description="Low complexity" evidence="1">
    <location>
        <begin position="239"/>
        <end position="251"/>
    </location>
</feature>
<feature type="compositionally biased region" description="Acidic residues" evidence="1">
    <location>
        <begin position="252"/>
        <end position="264"/>
    </location>
</feature>
<accession>A0A1N7KV76</accession>
<feature type="compositionally biased region" description="Low complexity" evidence="1">
    <location>
        <begin position="286"/>
        <end position="295"/>
    </location>
</feature>
<organism evidence="2 3">
    <name type="scientific">Thalassolituus maritimus</name>
    <dbReference type="NCBI Taxonomy" id="484498"/>
    <lineage>
        <taxon>Bacteria</taxon>
        <taxon>Pseudomonadati</taxon>
        <taxon>Pseudomonadota</taxon>
        <taxon>Gammaproteobacteria</taxon>
        <taxon>Oceanospirillales</taxon>
        <taxon>Oceanospirillaceae</taxon>
        <taxon>Thalassolituus</taxon>
    </lineage>
</organism>
<evidence type="ECO:0000313" key="2">
    <source>
        <dbReference type="EMBL" id="SIS65441.1"/>
    </source>
</evidence>
<protein>
    <recommendedName>
        <fullName evidence="4">DUF4194 domain-containing protein</fullName>
    </recommendedName>
</protein>
<evidence type="ECO:0000256" key="1">
    <source>
        <dbReference type="SAM" id="MobiDB-lite"/>
    </source>
</evidence>
<feature type="compositionally biased region" description="Acidic residues" evidence="1">
    <location>
        <begin position="296"/>
        <end position="308"/>
    </location>
</feature>
<proteinExistence type="predicted"/>
<reference evidence="3" key="1">
    <citation type="submission" date="2017-01" db="EMBL/GenBank/DDBJ databases">
        <authorList>
            <person name="Varghese N."/>
            <person name="Submissions S."/>
        </authorList>
    </citation>
    <scope>NUCLEOTIDE SEQUENCE [LARGE SCALE GENOMIC DNA]</scope>
    <source>
        <strain evidence="3">DSM 24913</strain>
    </source>
</reference>
<sequence>MLHEIDRELEKEGLSQKEYSELLVRLLDYGVICRDESQIEQTLYDRFVRIEELVGEYLSVLGIRIQHDKRFQFIRLYPPGAQVPGMDEDQQNVGNPAFRQRLNQSEVALILVLRAQYDKALREGAVDEQGCVMVSLEGLTIAMKNLLKRSLPENVTERKALFRKLRQMRLVQLQNEDSVHDGDIWLRIRPMIMSYVSDEVLTELMATDEEDEGDNETADVTSEAGQSEDTPAAAETNVGEESVSDVPVSEEPIAEDESEQEAEPEAVTSEDISAGTDEPNQDGKSSENVESASADDAAESEDKEDQAEPETKQPVSLFGE</sequence>
<evidence type="ECO:0008006" key="4">
    <source>
        <dbReference type="Google" id="ProtNLM"/>
    </source>
</evidence>
<dbReference type="Proteomes" id="UP000185639">
    <property type="component" value="Unassembled WGS sequence"/>
</dbReference>
<dbReference type="OrthoDB" id="5800855at2"/>
<dbReference type="RefSeq" id="WP_076514658.1">
    <property type="nucleotide sequence ID" value="NZ_FTOH01000003.1"/>
</dbReference>
<feature type="compositionally biased region" description="Acidic residues" evidence="1">
    <location>
        <begin position="207"/>
        <end position="217"/>
    </location>
</feature>
<dbReference type="AlphaFoldDB" id="A0A1N7KV76"/>
<feature type="compositionally biased region" description="Polar residues" evidence="1">
    <location>
        <begin position="218"/>
        <end position="229"/>
    </location>
</feature>
<dbReference type="Pfam" id="PF13835">
    <property type="entry name" value="DUF4194"/>
    <property type="match status" value="1"/>
</dbReference>
<dbReference type="InterPro" id="IPR025449">
    <property type="entry name" value="JetB"/>
</dbReference>
<keyword evidence="3" id="KW-1185">Reference proteome</keyword>
<name>A0A1N7KV76_9GAMM</name>
<feature type="region of interest" description="Disordered" evidence="1">
    <location>
        <begin position="207"/>
        <end position="320"/>
    </location>
</feature>
<gene>
    <name evidence="2" type="ORF">SAMN05421686_103110</name>
</gene>